<dbReference type="Proteomes" id="UP001221898">
    <property type="component" value="Unassembled WGS sequence"/>
</dbReference>
<accession>A0AAD7SE68</accession>
<comment type="caution">
    <text evidence="1">The sequence shown here is derived from an EMBL/GenBank/DDBJ whole genome shotgun (WGS) entry which is preliminary data.</text>
</comment>
<keyword evidence="2" id="KW-1185">Reference proteome</keyword>
<dbReference type="EMBL" id="JAINUG010000073">
    <property type="protein sequence ID" value="KAJ8400955.1"/>
    <property type="molecule type" value="Genomic_DNA"/>
</dbReference>
<proteinExistence type="predicted"/>
<evidence type="ECO:0000313" key="2">
    <source>
        <dbReference type="Proteomes" id="UP001221898"/>
    </source>
</evidence>
<gene>
    <name evidence="1" type="ORF">AAFF_G00389120</name>
</gene>
<sequence length="133" mass="14946">MQSSPIGLFCQLNRRLVLSSWALPRRPVWLLQRAERSTTASTTSLQLGSREADDTLAGRGDRQMFRDTGVSVGTQNPFVILMLTQFEQWFTVRFMRCIITSSCRLSRALVAGALPLFQFPFLTASSEAQSLSR</sequence>
<evidence type="ECO:0000313" key="1">
    <source>
        <dbReference type="EMBL" id="KAJ8400955.1"/>
    </source>
</evidence>
<reference evidence="1" key="1">
    <citation type="journal article" date="2023" name="Science">
        <title>Genome structures resolve the early diversification of teleost fishes.</title>
        <authorList>
            <person name="Parey E."/>
            <person name="Louis A."/>
            <person name="Montfort J."/>
            <person name="Bouchez O."/>
            <person name="Roques C."/>
            <person name="Iampietro C."/>
            <person name="Lluch J."/>
            <person name="Castinel A."/>
            <person name="Donnadieu C."/>
            <person name="Desvignes T."/>
            <person name="Floi Bucao C."/>
            <person name="Jouanno E."/>
            <person name="Wen M."/>
            <person name="Mejri S."/>
            <person name="Dirks R."/>
            <person name="Jansen H."/>
            <person name="Henkel C."/>
            <person name="Chen W.J."/>
            <person name="Zahm M."/>
            <person name="Cabau C."/>
            <person name="Klopp C."/>
            <person name="Thompson A.W."/>
            <person name="Robinson-Rechavi M."/>
            <person name="Braasch I."/>
            <person name="Lecointre G."/>
            <person name="Bobe J."/>
            <person name="Postlethwait J.H."/>
            <person name="Berthelot C."/>
            <person name="Roest Crollius H."/>
            <person name="Guiguen Y."/>
        </authorList>
    </citation>
    <scope>NUCLEOTIDE SEQUENCE</scope>
    <source>
        <strain evidence="1">NC1722</strain>
    </source>
</reference>
<dbReference type="AlphaFoldDB" id="A0AAD7SE68"/>
<protein>
    <submittedName>
        <fullName evidence="1">Uncharacterized protein</fullName>
    </submittedName>
</protein>
<organism evidence="1 2">
    <name type="scientific">Aldrovandia affinis</name>
    <dbReference type="NCBI Taxonomy" id="143900"/>
    <lineage>
        <taxon>Eukaryota</taxon>
        <taxon>Metazoa</taxon>
        <taxon>Chordata</taxon>
        <taxon>Craniata</taxon>
        <taxon>Vertebrata</taxon>
        <taxon>Euteleostomi</taxon>
        <taxon>Actinopterygii</taxon>
        <taxon>Neopterygii</taxon>
        <taxon>Teleostei</taxon>
        <taxon>Notacanthiformes</taxon>
        <taxon>Halosauridae</taxon>
        <taxon>Aldrovandia</taxon>
    </lineage>
</organism>
<name>A0AAD7SE68_9TELE</name>